<dbReference type="InterPro" id="IPR024867">
    <property type="entry name" value="NFRKB"/>
</dbReference>
<dbReference type="CDD" id="cd21865">
    <property type="entry name" value="DEUBAD_NFRKB"/>
    <property type="match status" value="1"/>
</dbReference>
<name>A0AAV7EHP7_ARIFI</name>
<evidence type="ECO:0000259" key="4">
    <source>
        <dbReference type="PROSITE" id="PS51916"/>
    </source>
</evidence>
<sequence length="633" mass="71161">MAAGQQKKRLSASNVLSCNLQEQYRAKKKKKHESPQNVLNMTPHISLEWDDGQNRAVAKKEQIGITMRHMAPYMDSIPLHAGLADVICIPQEIFGLENLSEVLSCQVWDACLSQSEKKFLSQFLPRGNDIDQVLQALFMGENFHFRNPFLEWGASLCSGNLHPDAILLSERKFKSDRRVYYSELQKYHNDMLECLQMWKETWMTCEDPEKGIVGELWSPSRKNMDKSFSPQVVGSRSCEAEDSVGATADSSSWVEEEKVFTRKKATILGKKVEPLIKKRKVSQHKSGTSLVTSERGKVTWDTNNVEKPPKVYIRPNDVAKYMSYFKISKKQHQQVKKLKHTGDGIQSKSLNHVLGDMKRFHVQPYELYEEEQKKKLQEHWLKLAIKDVPAAFSHRKERQLHRVLWKRSIAQELETRAFDKVEGMGIKNSPCHEQAVSGDAHSDDQSNDDEDKTGSPASHICPPLPLNRVPSHNSHHDQPGSLGSMEAGEEIEEHQAATPSCPEYSASTHHEENAIETEASNVSDKSVWKTVSAADSYYHSASGNHGYTSAGELTLSQPQPVKEQNTLVIDLEVTMVDPESEDSLLRGSCNDVGGNAINIENGSSLFCSYPSQGQTEVISTFSQGARNVTVLLE</sequence>
<keyword evidence="2" id="KW-0539">Nucleus</keyword>
<evidence type="ECO:0000256" key="3">
    <source>
        <dbReference type="SAM" id="MobiDB-lite"/>
    </source>
</evidence>
<comment type="subcellular location">
    <subcellularLocation>
        <location evidence="1">Nucleus</location>
    </subcellularLocation>
</comment>
<comment type="caution">
    <text evidence="5">The sequence shown here is derived from an EMBL/GenBank/DDBJ whole genome shotgun (WGS) entry which is preliminary data.</text>
</comment>
<evidence type="ECO:0000256" key="1">
    <source>
        <dbReference type="ARBA" id="ARBA00004123"/>
    </source>
</evidence>
<dbReference type="Proteomes" id="UP000825729">
    <property type="component" value="Unassembled WGS sequence"/>
</dbReference>
<dbReference type="EMBL" id="JAINDJ010000005">
    <property type="protein sequence ID" value="KAG9447241.1"/>
    <property type="molecule type" value="Genomic_DNA"/>
</dbReference>
<dbReference type="PROSITE" id="PS51916">
    <property type="entry name" value="DEUBAD"/>
    <property type="match status" value="1"/>
</dbReference>
<proteinExistence type="predicted"/>
<accession>A0AAV7EHP7</accession>
<keyword evidence="6" id="KW-1185">Reference proteome</keyword>
<feature type="domain" description="DEUBAD" evidence="4">
    <location>
        <begin position="90"/>
        <end position="201"/>
    </location>
</feature>
<feature type="region of interest" description="Disordered" evidence="3">
    <location>
        <begin position="424"/>
        <end position="524"/>
    </location>
</feature>
<protein>
    <recommendedName>
        <fullName evidence="4">DEUBAD domain-containing protein</fullName>
    </recommendedName>
</protein>
<evidence type="ECO:0000313" key="6">
    <source>
        <dbReference type="Proteomes" id="UP000825729"/>
    </source>
</evidence>
<organism evidence="5 6">
    <name type="scientific">Aristolochia fimbriata</name>
    <name type="common">White veined hardy Dutchman's pipe vine</name>
    <dbReference type="NCBI Taxonomy" id="158543"/>
    <lineage>
        <taxon>Eukaryota</taxon>
        <taxon>Viridiplantae</taxon>
        <taxon>Streptophyta</taxon>
        <taxon>Embryophyta</taxon>
        <taxon>Tracheophyta</taxon>
        <taxon>Spermatophyta</taxon>
        <taxon>Magnoliopsida</taxon>
        <taxon>Magnoliidae</taxon>
        <taxon>Piperales</taxon>
        <taxon>Aristolochiaceae</taxon>
        <taxon>Aristolochia</taxon>
    </lineage>
</organism>
<gene>
    <name evidence="5" type="ORF">H6P81_013369</name>
</gene>
<evidence type="ECO:0000256" key="2">
    <source>
        <dbReference type="ARBA" id="ARBA00023242"/>
    </source>
</evidence>
<dbReference type="GO" id="GO:0031011">
    <property type="term" value="C:Ino80 complex"/>
    <property type="evidence" value="ECO:0007669"/>
    <property type="project" value="InterPro"/>
</dbReference>
<dbReference type="PANTHER" id="PTHR13052">
    <property type="entry name" value="NFRKB-RELATED"/>
    <property type="match status" value="1"/>
</dbReference>
<evidence type="ECO:0000313" key="5">
    <source>
        <dbReference type="EMBL" id="KAG9447241.1"/>
    </source>
</evidence>
<dbReference type="InterPro" id="IPR044867">
    <property type="entry name" value="DEUBAD_dom"/>
</dbReference>
<dbReference type="PANTHER" id="PTHR13052:SF2">
    <property type="entry name" value="NUCLEAR FACTOR KAPPA-B-BINDING PROTEIN"/>
    <property type="match status" value="1"/>
</dbReference>
<reference evidence="5 6" key="1">
    <citation type="submission" date="2021-07" db="EMBL/GenBank/DDBJ databases">
        <title>The Aristolochia fimbriata genome: insights into angiosperm evolution, floral development and chemical biosynthesis.</title>
        <authorList>
            <person name="Jiao Y."/>
        </authorList>
    </citation>
    <scope>NUCLEOTIDE SEQUENCE [LARGE SCALE GENOMIC DNA]</scope>
    <source>
        <strain evidence="5">IBCAS-2021</strain>
        <tissue evidence="5">Leaf</tissue>
    </source>
</reference>
<dbReference type="AlphaFoldDB" id="A0AAV7EHP7"/>